<dbReference type="EMBL" id="BAUV01000063">
    <property type="protein sequence ID" value="GAE37293.1"/>
    <property type="molecule type" value="Genomic_DNA"/>
</dbReference>
<dbReference type="PANTHER" id="PTHR33393">
    <property type="entry name" value="POLYGLUTAMINE SYNTHESIS ACCESSORY PROTEIN RV0574C-RELATED"/>
    <property type="match status" value="1"/>
</dbReference>
<name>W4R047_HALA3</name>
<feature type="domain" description="Capsule synthesis protein CapA" evidence="3">
    <location>
        <begin position="59"/>
        <end position="304"/>
    </location>
</feature>
<dbReference type="InterPro" id="IPR029052">
    <property type="entry name" value="Metallo-depent_PP-like"/>
</dbReference>
<dbReference type="SMART" id="SM00854">
    <property type="entry name" value="PGA_cap"/>
    <property type="match status" value="1"/>
</dbReference>
<evidence type="ECO:0000313" key="4">
    <source>
        <dbReference type="EMBL" id="GAE37293.1"/>
    </source>
</evidence>
<dbReference type="PROSITE" id="PS51257">
    <property type="entry name" value="PROKAR_LIPOPROTEIN"/>
    <property type="match status" value="1"/>
</dbReference>
<proteinExistence type="inferred from homology"/>
<reference evidence="4 5" key="1">
    <citation type="journal article" date="2014" name="Genome Announc.">
        <title>Draft Genome Sequences of Three Alkaliphilic Bacillus Strains, Bacillus wakoensis JCM 9140T, Bacillus akibai JCM 9157T, and Bacillus hemicellulosilyticus JCM 9152T.</title>
        <authorList>
            <person name="Yuki M."/>
            <person name="Oshima K."/>
            <person name="Suda W."/>
            <person name="Oshida Y."/>
            <person name="Kitamura K."/>
            <person name="Iida T."/>
            <person name="Hattori M."/>
            <person name="Ohkuma M."/>
        </authorList>
    </citation>
    <scope>NUCLEOTIDE SEQUENCE [LARGE SCALE GENOMIC DNA]</scope>
    <source>
        <strain evidence="4 5">JCM 9157</strain>
    </source>
</reference>
<evidence type="ECO:0000313" key="5">
    <source>
        <dbReference type="Proteomes" id="UP000018896"/>
    </source>
</evidence>
<feature type="chain" id="PRO_5004849077" description="Capsule synthesis protein CapA domain-containing protein" evidence="2">
    <location>
        <begin position="23"/>
        <end position="378"/>
    </location>
</feature>
<evidence type="ECO:0000259" key="3">
    <source>
        <dbReference type="SMART" id="SM00854"/>
    </source>
</evidence>
<comment type="similarity">
    <text evidence="1">Belongs to the CapA family.</text>
</comment>
<gene>
    <name evidence="4" type="ORF">JCM9157_4567</name>
</gene>
<accession>W4R047</accession>
<dbReference type="SUPFAM" id="SSF56300">
    <property type="entry name" value="Metallo-dependent phosphatases"/>
    <property type="match status" value="1"/>
</dbReference>
<sequence length="378" mass="42240">MKSLSFIYLLILTMTITACQQADEITVQEIVDPPLIEAEIIEAKIKAEVEETEQETTITIGSVGDVLLHSRVYKKAQTPKGYDFIPQLEAVESLLQAPDFMMANQESMPGGIELGLSTYPQFNSPHEIVSDLQSLGVDMLIGANNHTLDRGVAAVESALDFYDEIGMEYVGVYRDTEDRLRDRIMTVDGIDLGVLAYTYGTNGIPIPSGYENIVALIDPNRIENDVKHLRDKVDVLIVHMHWGAEYENEPNDEQRHLAEQLSEWGVDVIFGHHPHVLQPIEVITQESGYETTVFYSLGNFISSQDFGLTDIGGVATLDITKRTKGDAVTIEVSNPHIEPTIVQQTTWKVYPFAEAEFTSVVGRSYQETVEHTQMYLTN</sequence>
<dbReference type="eggNOG" id="COG2843">
    <property type="taxonomic scope" value="Bacteria"/>
</dbReference>
<evidence type="ECO:0000256" key="1">
    <source>
        <dbReference type="ARBA" id="ARBA00005662"/>
    </source>
</evidence>
<dbReference type="Gene3D" id="3.60.21.10">
    <property type="match status" value="1"/>
</dbReference>
<protein>
    <recommendedName>
        <fullName evidence="3">Capsule synthesis protein CapA domain-containing protein</fullName>
    </recommendedName>
</protein>
<dbReference type="InterPro" id="IPR019079">
    <property type="entry name" value="Capsule_synth_CapA"/>
</dbReference>
<keyword evidence="5" id="KW-1185">Reference proteome</keyword>
<dbReference type="AlphaFoldDB" id="W4R047"/>
<dbReference type="CDD" id="cd07381">
    <property type="entry name" value="MPP_CapA"/>
    <property type="match status" value="1"/>
</dbReference>
<organism evidence="4 5">
    <name type="scientific">Halalkalibacter akibai (strain ATCC 43226 / DSM 21942 / CIP 109018 / JCM 9157 / 1139)</name>
    <name type="common">Bacillus akibai</name>
    <dbReference type="NCBI Taxonomy" id="1236973"/>
    <lineage>
        <taxon>Bacteria</taxon>
        <taxon>Bacillati</taxon>
        <taxon>Bacillota</taxon>
        <taxon>Bacilli</taxon>
        <taxon>Bacillales</taxon>
        <taxon>Bacillaceae</taxon>
        <taxon>Halalkalibacter</taxon>
    </lineage>
</organism>
<dbReference type="Proteomes" id="UP000018896">
    <property type="component" value="Unassembled WGS sequence"/>
</dbReference>
<feature type="signal peptide" evidence="2">
    <location>
        <begin position="1"/>
        <end position="22"/>
    </location>
</feature>
<dbReference type="Pfam" id="PF09587">
    <property type="entry name" value="PGA_cap"/>
    <property type="match status" value="1"/>
</dbReference>
<dbReference type="RefSeq" id="WP_035667878.1">
    <property type="nucleotide sequence ID" value="NZ_BAUV01000063.1"/>
</dbReference>
<dbReference type="InterPro" id="IPR052169">
    <property type="entry name" value="CW_Biosynth-Accessory"/>
</dbReference>
<dbReference type="PANTHER" id="PTHR33393:SF12">
    <property type="entry name" value="CAPSULE BIOSYNTHESIS PROTEIN CAPA"/>
    <property type="match status" value="1"/>
</dbReference>
<comment type="caution">
    <text evidence="4">The sequence shown here is derived from an EMBL/GenBank/DDBJ whole genome shotgun (WGS) entry which is preliminary data.</text>
</comment>
<dbReference type="STRING" id="1236973.JCM9157_4567"/>
<evidence type="ECO:0000256" key="2">
    <source>
        <dbReference type="SAM" id="SignalP"/>
    </source>
</evidence>
<keyword evidence="2" id="KW-0732">Signal</keyword>